<feature type="domain" description="Non-reducing end beta-L-arabinofuranosidase-like GH127 catalytic" evidence="3">
    <location>
        <begin position="401"/>
        <end position="499"/>
    </location>
</feature>
<sequence length="1037" mass="114810">MRPPHATAFAILSLIVVALSLPLKLAQSQHSQGDQFLNGIGETALAARYVLAGNSQDWSRNNHHAAVHGAPVSYVDDEKFGRVLSLAGGRGGFLQIPGNALIGFDTVSITSWVFFRSEQAWQRLFDFGQGPTANFFCTPMGEQPNEGFRARITATGWNNENGPMSARIALNRWVHLAIVLDASKQTLTTYADGKQVGHATNIALTLEDVLHQEDGDKNRLFIGRSQYDTDETAHAKLHDVRVYTIALTDAQVATIHRDTLSTDTIPSSSPQTAPQPDQTQSMAVSSSAVYGTSIVAVPDVNVETVVGHLPRLPLWVPATFNNGGDRPKVRVIWPAPKNNSEALDVGTYTITGSIPGTDLHPKAVIHVAPASDNTTTTAVQLLAPFPLGRVTLNHDGQGHATPFIKNRDKFFKSLTLTNADSFLYMFRDAFGQEQPDGARPLGGWDSQTTRLRGHASGHYLSAIAQAYASCTYDETLRANFKQKMDYLIETLHDLSEKSGGLSEKSGRPRIAEGDFNADPASVPPGPGRDGYTSDLSEDGIRTDYWNWGKGYISAYPPDQFIMLEQGATYGGRNNQVWAPYYTLHKIIAGLLDCYEVGGNEKALKVGNGMGLWVYERLRHVPAQTRIQMWNRYIAGEFGGMNEVMARLYRLTDDARFLECAQLFDNIDFFFGNADRTHGLACNVDTIRGKHANQHIPQITGALETYRSNRDPRYFHLADNFWHIVTGSYMYAIGGVAGASTPNNAECFPAEPDSLFRNGFSSGGQNETCATYNLLKLSRQLFMHSPDTKYMDYYEQALYNHILASVDEDNPGNTYHVPLNPASRKRFGNAGMRGFTCCNGTALESSTKLQDSIYFKSVDNSKLYVNLFVPSKLDWNERGIEVTQATSFPYSDRTRLTIDGDGQFAIMVRVPSWATNGMHVSINGMSQTVELPKGKYLTLDRQWKSGDTIDLQIPMSFRLSRIMDQPNIASIFFGPVLLAIDEPGPLSTWRQVKINTNDIGQSIVGDPSKLRFQIGELQLKPFFETYDRYSVYIDVVPQ</sequence>
<keyword evidence="5" id="KW-0326">Glycosidase</keyword>
<evidence type="ECO:0000259" key="2">
    <source>
        <dbReference type="Pfam" id="PF07532"/>
    </source>
</evidence>
<dbReference type="PANTHER" id="PTHR31151">
    <property type="entry name" value="PROLINE-TRNA LIGASE (DUF1680)"/>
    <property type="match status" value="1"/>
</dbReference>
<proteinExistence type="predicted"/>
<dbReference type="OrthoDB" id="9757939at2"/>
<evidence type="ECO:0000313" key="5">
    <source>
        <dbReference type="EMBL" id="TWT83039.1"/>
    </source>
</evidence>
<feature type="region of interest" description="Disordered" evidence="1">
    <location>
        <begin position="497"/>
        <end position="534"/>
    </location>
</feature>
<dbReference type="InterPro" id="IPR011081">
    <property type="entry name" value="Big_4"/>
</dbReference>
<organism evidence="5 6">
    <name type="scientific">Novipirellula herctigrandis</name>
    <dbReference type="NCBI Taxonomy" id="2527986"/>
    <lineage>
        <taxon>Bacteria</taxon>
        <taxon>Pseudomonadati</taxon>
        <taxon>Planctomycetota</taxon>
        <taxon>Planctomycetia</taxon>
        <taxon>Pirellulales</taxon>
        <taxon>Pirellulaceae</taxon>
        <taxon>Novipirellula</taxon>
    </lineage>
</organism>
<dbReference type="InterPro" id="IPR008928">
    <property type="entry name" value="6-hairpin_glycosidase_sf"/>
</dbReference>
<protein>
    <submittedName>
        <fullName evidence="5">Non-reducing end beta-L-arabinofuranosidase</fullName>
        <ecNumber evidence="5">3.2.1.185</ecNumber>
    </submittedName>
</protein>
<dbReference type="EC" id="3.2.1.185" evidence="5"/>
<evidence type="ECO:0000259" key="4">
    <source>
        <dbReference type="Pfam" id="PF20736"/>
    </source>
</evidence>
<keyword evidence="5" id="KW-0378">Hydrolase</keyword>
<dbReference type="RefSeq" id="WP_146399931.1">
    <property type="nucleotide sequence ID" value="NZ_SJPJ01000001.1"/>
</dbReference>
<name>A0A5C5Z6J0_9BACT</name>
<dbReference type="Pfam" id="PF13385">
    <property type="entry name" value="Laminin_G_3"/>
    <property type="match status" value="1"/>
</dbReference>
<dbReference type="PANTHER" id="PTHR31151:SF0">
    <property type="entry name" value="PROLINE-TRNA LIGASE (DUF1680)"/>
    <property type="match status" value="1"/>
</dbReference>
<reference evidence="5 6" key="1">
    <citation type="submission" date="2019-02" db="EMBL/GenBank/DDBJ databases">
        <title>Deep-cultivation of Planctomycetes and their phenomic and genomic characterization uncovers novel biology.</title>
        <authorList>
            <person name="Wiegand S."/>
            <person name="Jogler M."/>
            <person name="Boedeker C."/>
            <person name="Pinto D."/>
            <person name="Vollmers J."/>
            <person name="Rivas-Marin E."/>
            <person name="Kohn T."/>
            <person name="Peeters S.H."/>
            <person name="Heuer A."/>
            <person name="Rast P."/>
            <person name="Oberbeckmann S."/>
            <person name="Bunk B."/>
            <person name="Jeske O."/>
            <person name="Meyerdierks A."/>
            <person name="Storesund J.E."/>
            <person name="Kallscheuer N."/>
            <person name="Luecker S."/>
            <person name="Lage O.M."/>
            <person name="Pohl T."/>
            <person name="Merkel B.J."/>
            <person name="Hornburger P."/>
            <person name="Mueller R.-W."/>
            <person name="Bruemmer F."/>
            <person name="Labrenz M."/>
            <person name="Spormann A.M."/>
            <person name="Op Den Camp H."/>
            <person name="Overmann J."/>
            <person name="Amann R."/>
            <person name="Jetten M.S.M."/>
            <person name="Mascher T."/>
            <person name="Medema M.H."/>
            <person name="Devos D.P."/>
            <person name="Kaster A.-K."/>
            <person name="Ovreas L."/>
            <person name="Rohde M."/>
            <person name="Galperin M.Y."/>
            <person name="Jogler C."/>
        </authorList>
    </citation>
    <scope>NUCLEOTIDE SEQUENCE [LARGE SCALE GENOMIC DNA]</scope>
    <source>
        <strain evidence="5 6">CA13</strain>
    </source>
</reference>
<gene>
    <name evidence="5" type="primary">hypBA1_6</name>
    <name evidence="5" type="ORF">CA13_45020</name>
</gene>
<dbReference type="Pfam" id="PF07532">
    <property type="entry name" value="Big_4"/>
    <property type="match status" value="1"/>
</dbReference>
<feature type="region of interest" description="Disordered" evidence="1">
    <location>
        <begin position="261"/>
        <end position="284"/>
    </location>
</feature>
<dbReference type="GO" id="GO:0102478">
    <property type="term" value="F:beta-L-arabinofuranosidase activity"/>
    <property type="evidence" value="ECO:0007669"/>
    <property type="project" value="UniProtKB-EC"/>
</dbReference>
<dbReference type="GO" id="GO:0005975">
    <property type="term" value="P:carbohydrate metabolic process"/>
    <property type="evidence" value="ECO:0007669"/>
    <property type="project" value="InterPro"/>
</dbReference>
<dbReference type="EMBL" id="SJPJ01000001">
    <property type="protein sequence ID" value="TWT83039.1"/>
    <property type="molecule type" value="Genomic_DNA"/>
</dbReference>
<dbReference type="SUPFAM" id="SSF49899">
    <property type="entry name" value="Concanavalin A-like lectins/glucanases"/>
    <property type="match status" value="1"/>
</dbReference>
<feature type="domain" description="Bacterial Ig-like" evidence="2">
    <location>
        <begin position="299"/>
        <end position="356"/>
    </location>
</feature>
<keyword evidence="6" id="KW-1185">Reference proteome</keyword>
<dbReference type="Pfam" id="PF20736">
    <property type="entry name" value="Glyco_hydro127M"/>
    <property type="match status" value="1"/>
</dbReference>
<dbReference type="AlphaFoldDB" id="A0A5C5Z6J0"/>
<evidence type="ECO:0000313" key="6">
    <source>
        <dbReference type="Proteomes" id="UP000315010"/>
    </source>
</evidence>
<dbReference type="InterPro" id="IPR049046">
    <property type="entry name" value="Beta-AFase-like_GH127_middle"/>
</dbReference>
<dbReference type="Pfam" id="PF07944">
    <property type="entry name" value="Beta-AFase-like_GH127_cat"/>
    <property type="match status" value="2"/>
</dbReference>
<accession>A0A5C5Z6J0</accession>
<evidence type="ECO:0000259" key="3">
    <source>
        <dbReference type="Pfam" id="PF07944"/>
    </source>
</evidence>
<dbReference type="InterPro" id="IPR012878">
    <property type="entry name" value="Beta-AFase-like_GH127_cat"/>
</dbReference>
<feature type="domain" description="Non-reducing end beta-L-arabinofuranosidase-like GH127 catalytic" evidence="3">
    <location>
        <begin position="548"/>
        <end position="850"/>
    </location>
</feature>
<dbReference type="Proteomes" id="UP000315010">
    <property type="component" value="Unassembled WGS sequence"/>
</dbReference>
<dbReference type="SUPFAM" id="SSF48208">
    <property type="entry name" value="Six-hairpin glycosidases"/>
    <property type="match status" value="1"/>
</dbReference>
<dbReference type="Gene3D" id="2.60.120.200">
    <property type="match status" value="1"/>
</dbReference>
<dbReference type="InterPro" id="IPR013320">
    <property type="entry name" value="ConA-like_dom_sf"/>
</dbReference>
<feature type="domain" description="Non-reducing end beta-L-arabinofuranosidase-like GH127 middle" evidence="4">
    <location>
        <begin position="862"/>
        <end position="954"/>
    </location>
</feature>
<comment type="caution">
    <text evidence="5">The sequence shown here is derived from an EMBL/GenBank/DDBJ whole genome shotgun (WGS) entry which is preliminary data.</text>
</comment>
<evidence type="ECO:0000256" key="1">
    <source>
        <dbReference type="SAM" id="MobiDB-lite"/>
    </source>
</evidence>